<dbReference type="SUPFAM" id="SSF53335">
    <property type="entry name" value="S-adenosyl-L-methionine-dependent methyltransferases"/>
    <property type="match status" value="1"/>
</dbReference>
<proteinExistence type="predicted"/>
<evidence type="ECO:0000256" key="1">
    <source>
        <dbReference type="ARBA" id="ARBA00022603"/>
    </source>
</evidence>
<dbReference type="InterPro" id="IPR019257">
    <property type="entry name" value="MeTrfase_dom"/>
</dbReference>
<gene>
    <name evidence="4" type="primary">egtD</name>
    <name evidence="4" type="ORF">GCM10022291_09620</name>
</gene>
<evidence type="ECO:0000313" key="5">
    <source>
        <dbReference type="Proteomes" id="UP001501496"/>
    </source>
</evidence>
<reference evidence="5" key="1">
    <citation type="journal article" date="2019" name="Int. J. Syst. Evol. Microbiol.">
        <title>The Global Catalogue of Microorganisms (GCM) 10K type strain sequencing project: providing services to taxonomists for standard genome sequencing and annotation.</title>
        <authorList>
            <consortium name="The Broad Institute Genomics Platform"/>
            <consortium name="The Broad Institute Genome Sequencing Center for Infectious Disease"/>
            <person name="Wu L."/>
            <person name="Ma J."/>
        </authorList>
    </citation>
    <scope>NUCLEOTIDE SEQUENCE [LARGE SCALE GENOMIC DNA]</scope>
    <source>
        <strain evidence="5">JCM 17630</strain>
    </source>
</reference>
<protein>
    <submittedName>
        <fullName evidence="4">L-histidine N(Alpha)-methyltransferase</fullName>
    </submittedName>
</protein>
<dbReference type="PANTHER" id="PTHR43397:SF1">
    <property type="entry name" value="ERGOTHIONEINE BIOSYNTHESIS PROTEIN 1"/>
    <property type="match status" value="1"/>
</dbReference>
<dbReference type="Gene3D" id="3.40.50.150">
    <property type="entry name" value="Vaccinia Virus protein VP39"/>
    <property type="match status" value="1"/>
</dbReference>
<dbReference type="Proteomes" id="UP001501496">
    <property type="component" value="Unassembled WGS sequence"/>
</dbReference>
<sequence>MIELYKSKIEKDINEAEILINTFRDDVEKGLDKIEKTLPSKYFYNKKGDALFVEIMNLPEYYLTRSEFDIFKNKTEQLIEAFNIDSNSYFELIELGAGDGLKTKELLKTLDSKNYKFNYFPIDISLNALSLLEKDLNNDMPNVSVKTQQGDYFEVLNSLKQSKKPKVVLFLGSNIGNMTDEQASSFISKLGNNLQKGDKLLLGVDLIKPEAIVLPAYNDSKGVTASFNLNLLDRMNNELGANFNLNYFKHHPEYNEKTGVAKSFIKSTINQTVEIKAIGKSYSFAKDEKIHTEISRKYNDTLINQIILNANFVINNKIMDSKAYFADYILTRY</sequence>
<comment type="caution">
    <text evidence="4">The sequence shown here is derived from an EMBL/GenBank/DDBJ whole genome shotgun (WGS) entry which is preliminary data.</text>
</comment>
<dbReference type="PIRSF" id="PIRSF018005">
    <property type="entry name" value="UCP018005"/>
    <property type="match status" value="1"/>
</dbReference>
<name>A0ABP8C437_9FLAO</name>
<dbReference type="InterPro" id="IPR017804">
    <property type="entry name" value="MeTrfase_EgtD-like"/>
</dbReference>
<dbReference type="PANTHER" id="PTHR43397">
    <property type="entry name" value="ERGOTHIONEINE BIOSYNTHESIS PROTEIN 1"/>
    <property type="match status" value="1"/>
</dbReference>
<evidence type="ECO:0000313" key="4">
    <source>
        <dbReference type="EMBL" id="GAA4233190.1"/>
    </source>
</evidence>
<dbReference type="InterPro" id="IPR029063">
    <property type="entry name" value="SAM-dependent_MTases_sf"/>
</dbReference>
<dbReference type="RefSeq" id="WP_344786963.1">
    <property type="nucleotide sequence ID" value="NZ_BAABCA010000002.1"/>
</dbReference>
<evidence type="ECO:0000256" key="2">
    <source>
        <dbReference type="ARBA" id="ARBA00022679"/>
    </source>
</evidence>
<accession>A0ABP8C437</accession>
<keyword evidence="1" id="KW-0489">Methyltransferase</keyword>
<organism evidence="4 5">
    <name type="scientific">Postechiella marina</name>
    <dbReference type="NCBI Taxonomy" id="943941"/>
    <lineage>
        <taxon>Bacteria</taxon>
        <taxon>Pseudomonadati</taxon>
        <taxon>Bacteroidota</taxon>
        <taxon>Flavobacteriia</taxon>
        <taxon>Flavobacteriales</taxon>
        <taxon>Flavobacteriaceae</taxon>
        <taxon>Postechiella</taxon>
    </lineage>
</organism>
<feature type="domain" description="Histidine-specific methyltransferase SAM-dependent" evidence="3">
    <location>
        <begin position="23"/>
        <end position="331"/>
    </location>
</feature>
<keyword evidence="2" id="KW-0808">Transferase</keyword>
<dbReference type="Pfam" id="PF10017">
    <property type="entry name" value="Methyltransf_33"/>
    <property type="match status" value="1"/>
</dbReference>
<evidence type="ECO:0000259" key="3">
    <source>
        <dbReference type="Pfam" id="PF10017"/>
    </source>
</evidence>
<dbReference type="InterPro" id="IPR051128">
    <property type="entry name" value="EgtD_Methyltrsf_superfamily"/>
</dbReference>
<keyword evidence="5" id="KW-1185">Reference proteome</keyword>
<dbReference type="EMBL" id="BAABCA010000002">
    <property type="protein sequence ID" value="GAA4233190.1"/>
    <property type="molecule type" value="Genomic_DNA"/>
</dbReference>